<evidence type="ECO:0000256" key="1">
    <source>
        <dbReference type="ARBA" id="ARBA00004370"/>
    </source>
</evidence>
<organism evidence="7 8">
    <name type="scientific">Thermotoga neapolitana (strain ATCC 49049 / DSM 4359 / NBRC 107923 / NS-E)</name>
    <dbReference type="NCBI Taxonomy" id="309803"/>
    <lineage>
        <taxon>Bacteria</taxon>
        <taxon>Thermotogati</taxon>
        <taxon>Thermotogota</taxon>
        <taxon>Thermotogae</taxon>
        <taxon>Thermotogales</taxon>
        <taxon>Thermotogaceae</taxon>
        <taxon>Thermotoga</taxon>
    </lineage>
</organism>
<comment type="subcellular location">
    <subcellularLocation>
        <location evidence="1">Membrane</location>
    </subcellularLocation>
</comment>
<dbReference type="KEGG" id="tna:CTN_0224"/>
<dbReference type="InterPro" id="IPR034746">
    <property type="entry name" value="POTRA"/>
</dbReference>
<keyword evidence="5" id="KW-0998">Cell outer membrane</keyword>
<evidence type="ECO:0000313" key="8">
    <source>
        <dbReference type="Proteomes" id="UP000000445"/>
    </source>
</evidence>
<keyword evidence="8" id="KW-1185">Reference proteome</keyword>
<name>B9KBK4_THENN</name>
<evidence type="ECO:0000256" key="4">
    <source>
        <dbReference type="ARBA" id="ARBA00023136"/>
    </source>
</evidence>
<sequence>MSMKRKTLVVLVIAFLAVSSMAVYISDVKFEGLNVITPDFITQKVGKLFGEVTSDEIQDYLKKIFDLGYFSSLTPSLEPSDVGYRLVVTLKENPTVSDWRIEVEGPGLVDRKEIEKLVKIEKGKPLNTNSLKETFEAIRNRYQEAGYFLVEINGSFENGTYRIVVKEYALWDIVFNGETDGLDIVSILSKAKIKTLRDYYASSPLVRFFTMSKKDFYPTLSEVNKLISVLNSYPFFSRETSVDFKKTTVKDIEEKNVVIMVINVVQRRIFEGEKKFKEILFHGNTIFTDQELLRASGLSTDETYTNSQILLAMNRLVDFYERNNYPYVWVEARVEDDRLVFNVYEKYVRSVKIEGLKRTRPYVVENLITIKEGEPLNKEEIMLTYSYLQNSRYFDSVNIYPQLSQNATQVDVVVDLKEAEKTRNFIGGLGWTMPKEGEWWQGFSGTVQLSAVNSFGYGESFSIDLNLGFIERSVEGTVKLPIKLDVPMNLELGAGYTNYATSSGTDTVSLKGIVSTLPYKGHSFGVGALYEKELVEDSKGTLAALFKYRYNTKNSAILPTEGYYLSFDLTRAGLFGLNDQKYWKGILTSEAYYPIFESLYWSFKGTGGMVYNEIGTELLEVSGPYTVRGYDYFETEKMFKLSVDLNWILQRENVPVVTGVFFDYGGIEEDGNMKLLSSAGVKLDLVIPLLGSVEVGGAYRFNEKNWQIYFFMGGW</sequence>
<accession>B9KBK4</accession>
<dbReference type="Proteomes" id="UP000000445">
    <property type="component" value="Chromosome"/>
</dbReference>
<evidence type="ECO:0000256" key="3">
    <source>
        <dbReference type="ARBA" id="ARBA00022729"/>
    </source>
</evidence>
<dbReference type="GO" id="GO:0019867">
    <property type="term" value="C:outer membrane"/>
    <property type="evidence" value="ECO:0007669"/>
    <property type="project" value="InterPro"/>
</dbReference>
<dbReference type="InterPro" id="IPR000184">
    <property type="entry name" value="Bac_surfAg_D15"/>
</dbReference>
<dbReference type="Pfam" id="PF01103">
    <property type="entry name" value="Omp85"/>
    <property type="match status" value="1"/>
</dbReference>
<proteinExistence type="predicted"/>
<dbReference type="Pfam" id="PF07244">
    <property type="entry name" value="POTRA"/>
    <property type="match status" value="3"/>
</dbReference>
<dbReference type="EMBL" id="CP000916">
    <property type="protein sequence ID" value="ACM22400.1"/>
    <property type="molecule type" value="Genomic_DNA"/>
</dbReference>
<reference evidence="7 8" key="1">
    <citation type="journal article" date="2009" name="Biosci. Biotechnol. Biochem.">
        <title>WeGAS: a web-based microbial genome annotation system.</title>
        <authorList>
            <person name="Lee D."/>
            <person name="Seo H."/>
            <person name="Park C."/>
            <person name="Park K."/>
        </authorList>
    </citation>
    <scope>NUCLEOTIDE SEQUENCE [LARGE SCALE GENOMIC DNA]</scope>
    <source>
        <strain evidence="8">ATCC 49049 / DSM 4359 / NBRC 107923 / NS-E</strain>
    </source>
</reference>
<keyword evidence="4" id="KW-0472">Membrane</keyword>
<protein>
    <recommendedName>
        <fullName evidence="6">POTRA domain-containing protein</fullName>
    </recommendedName>
</protein>
<keyword evidence="2" id="KW-0812">Transmembrane</keyword>
<dbReference type="PANTHER" id="PTHR12815:SF47">
    <property type="entry name" value="TRANSLOCATION AND ASSEMBLY MODULE SUBUNIT TAMA"/>
    <property type="match status" value="1"/>
</dbReference>
<evidence type="ECO:0000256" key="5">
    <source>
        <dbReference type="ARBA" id="ARBA00023237"/>
    </source>
</evidence>
<dbReference type="RefSeq" id="WP_015918736.1">
    <property type="nucleotide sequence ID" value="NC_011978.1"/>
</dbReference>
<keyword evidence="3" id="KW-0732">Signal</keyword>
<feature type="domain" description="POTRA" evidence="6">
    <location>
        <begin position="23"/>
        <end position="93"/>
    </location>
</feature>
<dbReference type="HOGENOM" id="CLU_369531_0_0_0"/>
<feature type="domain" description="POTRA" evidence="6">
    <location>
        <begin position="346"/>
        <end position="419"/>
    </location>
</feature>
<dbReference type="PROSITE" id="PS51779">
    <property type="entry name" value="POTRA"/>
    <property type="match status" value="2"/>
</dbReference>
<dbReference type="eggNOG" id="COG4775">
    <property type="taxonomic scope" value="Bacteria"/>
</dbReference>
<dbReference type="AlphaFoldDB" id="B9KBK4"/>
<dbReference type="PANTHER" id="PTHR12815">
    <property type="entry name" value="SORTING AND ASSEMBLY MACHINERY SAMM50 PROTEIN FAMILY MEMBER"/>
    <property type="match status" value="1"/>
</dbReference>
<dbReference type="Gene3D" id="2.40.160.50">
    <property type="entry name" value="membrane protein fhac: a member of the omp85/tpsb transporter family"/>
    <property type="match status" value="1"/>
</dbReference>
<gene>
    <name evidence="7" type="ordered locus">CTN_0224</name>
</gene>
<dbReference type="InterPro" id="IPR010827">
    <property type="entry name" value="BamA/TamA_POTRA"/>
</dbReference>
<evidence type="ECO:0000256" key="2">
    <source>
        <dbReference type="ARBA" id="ARBA00022692"/>
    </source>
</evidence>
<evidence type="ECO:0000259" key="6">
    <source>
        <dbReference type="PROSITE" id="PS51779"/>
    </source>
</evidence>
<dbReference type="Gene3D" id="3.10.20.310">
    <property type="entry name" value="membrane protein fhac"/>
    <property type="match status" value="4"/>
</dbReference>
<dbReference type="STRING" id="309803.CTN_0224"/>
<dbReference type="InterPro" id="IPR039910">
    <property type="entry name" value="D15-like"/>
</dbReference>
<evidence type="ECO:0000313" key="7">
    <source>
        <dbReference type="EMBL" id="ACM22400.1"/>
    </source>
</evidence>